<evidence type="ECO:0000256" key="6">
    <source>
        <dbReference type="ARBA" id="ARBA00023274"/>
    </source>
</evidence>
<reference evidence="9" key="1">
    <citation type="submission" date="2021-01" db="EMBL/GenBank/DDBJ databases">
        <authorList>
            <person name="Corre E."/>
            <person name="Pelletier E."/>
            <person name="Niang G."/>
            <person name="Scheremetjew M."/>
            <person name="Finn R."/>
            <person name="Kale V."/>
            <person name="Holt S."/>
            <person name="Cochrane G."/>
            <person name="Meng A."/>
            <person name="Brown T."/>
            <person name="Cohen L."/>
        </authorList>
    </citation>
    <scope>NUCLEOTIDE SEQUENCE</scope>
    <source>
        <strain evidence="9">RCC1614</strain>
    </source>
</reference>
<evidence type="ECO:0000256" key="8">
    <source>
        <dbReference type="ARBA" id="ARBA00042721"/>
    </source>
</evidence>
<dbReference type="InterPro" id="IPR036249">
    <property type="entry name" value="Thioredoxin-like_sf"/>
</dbReference>
<accession>A0A6U0F2N8</accession>
<evidence type="ECO:0000256" key="2">
    <source>
        <dbReference type="ARBA" id="ARBA00005557"/>
    </source>
</evidence>
<evidence type="ECO:0000256" key="1">
    <source>
        <dbReference type="ARBA" id="ARBA00004173"/>
    </source>
</evidence>
<dbReference type="InterPro" id="IPR052473">
    <property type="entry name" value="mtLSU_mL53"/>
</dbReference>
<keyword evidence="5" id="KW-0496">Mitochondrion</keyword>
<name>A0A6U0F2N8_MICPS</name>
<organism evidence="9">
    <name type="scientific">Micromonas pusilla</name>
    <name type="common">Picoplanktonic green alga</name>
    <name type="synonym">Chromulina pusilla</name>
    <dbReference type="NCBI Taxonomy" id="38833"/>
    <lineage>
        <taxon>Eukaryota</taxon>
        <taxon>Viridiplantae</taxon>
        <taxon>Chlorophyta</taxon>
        <taxon>Mamiellophyceae</taxon>
        <taxon>Mamiellales</taxon>
        <taxon>Mamiellaceae</taxon>
        <taxon>Micromonas</taxon>
    </lineage>
</organism>
<gene>
    <name evidence="9" type="ORF">MPUS1402_LOCUS1945</name>
    <name evidence="10" type="ORF">MPUS1402_LOCUS1947</name>
</gene>
<keyword evidence="4" id="KW-0689">Ribosomal protein</keyword>
<evidence type="ECO:0000313" key="9">
    <source>
        <dbReference type="EMBL" id="CAD8229738.1"/>
    </source>
</evidence>
<dbReference type="PANTHER" id="PTHR33618">
    <property type="entry name" value="39S RIBOSOMAL PROTEIN L53, MITOCHONDRIAL"/>
    <property type="match status" value="1"/>
</dbReference>
<evidence type="ECO:0000313" key="10">
    <source>
        <dbReference type="EMBL" id="CAD8229742.1"/>
    </source>
</evidence>
<keyword evidence="6" id="KW-0687">Ribonucleoprotein</keyword>
<dbReference type="PANTHER" id="PTHR33618:SF1">
    <property type="entry name" value="LARGE RIBOSOMAL SUBUNIT PROTEIN ML53"/>
    <property type="match status" value="1"/>
</dbReference>
<evidence type="ECO:0000256" key="4">
    <source>
        <dbReference type="ARBA" id="ARBA00022980"/>
    </source>
</evidence>
<sequence length="113" mass="12781">MSLRQLVKVSIQFSATDPRSAAVREFLQRCLAPKARESNPDCIVFHNVRSDDCPPVVSVEFVNGFKDQFNCHKLTVSDIMSRICDISDTMNSEELLEKSGLKTSELNLRSFIK</sequence>
<dbReference type="InterPro" id="IPR019716">
    <property type="entry name" value="Ribosomal_mL53"/>
</dbReference>
<evidence type="ECO:0000256" key="7">
    <source>
        <dbReference type="ARBA" id="ARBA00035180"/>
    </source>
</evidence>
<dbReference type="EMBL" id="HBDY01002569">
    <property type="protein sequence ID" value="CAD8229742.1"/>
    <property type="molecule type" value="Transcribed_RNA"/>
</dbReference>
<dbReference type="SUPFAM" id="SSF52833">
    <property type="entry name" value="Thioredoxin-like"/>
    <property type="match status" value="1"/>
</dbReference>
<protein>
    <recommendedName>
        <fullName evidence="7">Large ribosomal subunit protein mL53</fullName>
    </recommendedName>
    <alternativeName>
        <fullName evidence="8">39S ribosomal protein L53, mitochondrial</fullName>
    </alternativeName>
</protein>
<evidence type="ECO:0000256" key="5">
    <source>
        <dbReference type="ARBA" id="ARBA00023128"/>
    </source>
</evidence>
<dbReference type="Pfam" id="PF10780">
    <property type="entry name" value="MRP_L53"/>
    <property type="match status" value="1"/>
</dbReference>
<keyword evidence="3" id="KW-0809">Transit peptide</keyword>
<proteinExistence type="inferred from homology"/>
<dbReference type="AlphaFoldDB" id="A0A6U0F2N8"/>
<evidence type="ECO:0000256" key="3">
    <source>
        <dbReference type="ARBA" id="ARBA00022946"/>
    </source>
</evidence>
<dbReference type="GO" id="GO:0005762">
    <property type="term" value="C:mitochondrial large ribosomal subunit"/>
    <property type="evidence" value="ECO:0007669"/>
    <property type="project" value="TreeGrafter"/>
</dbReference>
<dbReference type="Gene3D" id="3.40.30.10">
    <property type="entry name" value="Glutaredoxin"/>
    <property type="match status" value="1"/>
</dbReference>
<comment type="subcellular location">
    <subcellularLocation>
        <location evidence="1">Mitochondrion</location>
    </subcellularLocation>
</comment>
<comment type="similarity">
    <text evidence="2">Belongs to the mitochondrion-specific ribosomal protein mL53 family.</text>
</comment>
<dbReference type="EMBL" id="HBDY01002567">
    <property type="protein sequence ID" value="CAD8229738.1"/>
    <property type="molecule type" value="Transcribed_RNA"/>
</dbReference>